<dbReference type="Proteomes" id="UP000007796">
    <property type="component" value="Unassembled WGS sequence"/>
</dbReference>
<dbReference type="HOGENOM" id="CLU_969953_0_0_1"/>
<feature type="region of interest" description="Disordered" evidence="1">
    <location>
        <begin position="192"/>
        <end position="287"/>
    </location>
</feature>
<evidence type="ECO:0000256" key="1">
    <source>
        <dbReference type="SAM" id="MobiDB-lite"/>
    </source>
</evidence>
<evidence type="ECO:0000313" key="2">
    <source>
        <dbReference type="EMBL" id="EFX04347.1"/>
    </source>
</evidence>
<reference evidence="2 3" key="1">
    <citation type="journal article" date="2011" name="Proc. Natl. Acad. Sci. U.S.A.">
        <title>Genome and transcriptome analyses of the mountain pine beetle-fungal symbiont Grosmannia clavigera, a lodgepole pine pathogen.</title>
        <authorList>
            <person name="DiGuistini S."/>
            <person name="Wang Y."/>
            <person name="Liao N.Y."/>
            <person name="Taylor G."/>
            <person name="Tanguay P."/>
            <person name="Feau N."/>
            <person name="Henrissat B."/>
            <person name="Chan S.K."/>
            <person name="Hesse-Orce U."/>
            <person name="Alamouti S.M."/>
            <person name="Tsui C.K.M."/>
            <person name="Docking R.T."/>
            <person name="Levasseur A."/>
            <person name="Haridas S."/>
            <person name="Robertson G."/>
            <person name="Birol I."/>
            <person name="Holt R.A."/>
            <person name="Marra M.A."/>
            <person name="Hamelin R.C."/>
            <person name="Hirst M."/>
            <person name="Jones S.J.M."/>
            <person name="Bohlmann J."/>
            <person name="Breuil C."/>
        </authorList>
    </citation>
    <scope>NUCLEOTIDE SEQUENCE [LARGE SCALE GENOMIC DNA]</scope>
    <source>
        <strain evidence="3">kw1407 / UAMH 11150</strain>
    </source>
</reference>
<organism evidence="3">
    <name type="scientific">Grosmannia clavigera (strain kw1407 / UAMH 11150)</name>
    <name type="common">Blue stain fungus</name>
    <name type="synonym">Graphiocladiella clavigera</name>
    <dbReference type="NCBI Taxonomy" id="655863"/>
    <lineage>
        <taxon>Eukaryota</taxon>
        <taxon>Fungi</taxon>
        <taxon>Dikarya</taxon>
        <taxon>Ascomycota</taxon>
        <taxon>Pezizomycotina</taxon>
        <taxon>Sordariomycetes</taxon>
        <taxon>Sordariomycetidae</taxon>
        <taxon>Ophiostomatales</taxon>
        <taxon>Ophiostomataceae</taxon>
        <taxon>Leptographium</taxon>
    </lineage>
</organism>
<feature type="compositionally biased region" description="Basic and acidic residues" evidence="1">
    <location>
        <begin position="213"/>
        <end position="242"/>
    </location>
</feature>
<name>F0XEK3_GROCL</name>
<evidence type="ECO:0000313" key="3">
    <source>
        <dbReference type="Proteomes" id="UP000007796"/>
    </source>
</evidence>
<sequence length="287" mass="32071">MRTDLFLAVAYAAIVKASSDYDLTLFSEAGYKGEAIQAEPNQCMSFSKHNITRAKSVALAGNHACMFFSSSSCDRMDLAQPIMGDVPNTDVWGFPYGPRAVKCLSSSATDVLKNYDCTFNAWCSVLEKQGLCPFDSSCTQYNPIEFQDWQRFTEPGVSPVIDRYLVNSTTAALNRPKEELKAARPAKIEVDSRKNWEGGSDDYSANWIPPAHPDPESKAEAKAMAKEAHKQAKQDRKQDRKDARRKNKEQKAYEKALFEKAEKARKEKKAKAKAKAKAVERIRNGGH</sequence>
<protein>
    <submittedName>
        <fullName evidence="2">Uncharacterized protein</fullName>
    </submittedName>
</protein>
<gene>
    <name evidence="2" type="ORF">CMQ_1275</name>
</gene>
<dbReference type="EMBL" id="GL629765">
    <property type="protein sequence ID" value="EFX04347.1"/>
    <property type="molecule type" value="Genomic_DNA"/>
</dbReference>
<accession>F0XEK3</accession>
<dbReference type="RefSeq" id="XP_014173829.1">
    <property type="nucleotide sequence ID" value="XM_014318354.1"/>
</dbReference>
<keyword evidence="3" id="KW-1185">Reference proteome</keyword>
<dbReference type="InParanoid" id="F0XEK3"/>
<feature type="compositionally biased region" description="Basic residues" evidence="1">
    <location>
        <begin position="266"/>
        <end position="276"/>
    </location>
</feature>
<dbReference type="GeneID" id="25974135"/>
<feature type="compositionally biased region" description="Basic and acidic residues" evidence="1">
    <location>
        <begin position="249"/>
        <end position="265"/>
    </location>
</feature>
<dbReference type="AlphaFoldDB" id="F0XEK3"/>
<proteinExistence type="predicted"/>
<feature type="compositionally biased region" description="Basic and acidic residues" evidence="1">
    <location>
        <begin position="277"/>
        <end position="287"/>
    </location>
</feature>